<dbReference type="InterPro" id="IPR043159">
    <property type="entry name" value="Lectin_gal-bd_sf"/>
</dbReference>
<keyword evidence="1" id="KW-0812">Transmembrane</keyword>
<feature type="transmembrane region" description="Helical" evidence="1">
    <location>
        <begin position="199"/>
        <end position="224"/>
    </location>
</feature>
<evidence type="ECO:0000256" key="1">
    <source>
        <dbReference type="SAM" id="Phobius"/>
    </source>
</evidence>
<dbReference type="CDD" id="cd22823">
    <property type="entry name" value="Gal_Rha_Lectin"/>
    <property type="match status" value="1"/>
</dbReference>
<name>A0AAD9MV77_9ANNE</name>
<dbReference type="AlphaFoldDB" id="A0AAD9MV77"/>
<accession>A0AAD9MV77</accession>
<comment type="caution">
    <text evidence="2">The sequence shown here is derived from an EMBL/GenBank/DDBJ whole genome shotgun (WGS) entry which is preliminary data.</text>
</comment>
<keyword evidence="3" id="KW-1185">Reference proteome</keyword>
<organism evidence="2 3">
    <name type="scientific">Paralvinella palmiformis</name>
    <dbReference type="NCBI Taxonomy" id="53620"/>
    <lineage>
        <taxon>Eukaryota</taxon>
        <taxon>Metazoa</taxon>
        <taxon>Spiralia</taxon>
        <taxon>Lophotrochozoa</taxon>
        <taxon>Annelida</taxon>
        <taxon>Polychaeta</taxon>
        <taxon>Sedentaria</taxon>
        <taxon>Canalipalpata</taxon>
        <taxon>Terebellida</taxon>
        <taxon>Terebelliformia</taxon>
        <taxon>Alvinellidae</taxon>
        <taxon>Paralvinella</taxon>
    </lineage>
</organism>
<gene>
    <name evidence="2" type="ORF">LSH36_776g02155</name>
</gene>
<dbReference type="PANTHER" id="PTHR46780">
    <property type="entry name" value="PROTEIN EVA-1"/>
    <property type="match status" value="1"/>
</dbReference>
<evidence type="ECO:0000313" key="2">
    <source>
        <dbReference type="EMBL" id="KAK2144219.1"/>
    </source>
</evidence>
<keyword evidence="1" id="KW-1133">Transmembrane helix</keyword>
<reference evidence="2" key="1">
    <citation type="journal article" date="2023" name="Mol. Biol. Evol.">
        <title>Third-Generation Sequencing Reveals the Adaptive Role of the Epigenome in Three Deep-Sea Polychaetes.</title>
        <authorList>
            <person name="Perez M."/>
            <person name="Aroh O."/>
            <person name="Sun Y."/>
            <person name="Lan Y."/>
            <person name="Juniper S.K."/>
            <person name="Young C.R."/>
            <person name="Angers B."/>
            <person name="Qian P.Y."/>
        </authorList>
    </citation>
    <scope>NUCLEOTIDE SEQUENCE</scope>
    <source>
        <strain evidence="2">P08H-3</strain>
    </source>
</reference>
<protein>
    <submittedName>
        <fullName evidence="2">Uncharacterized protein</fullName>
    </submittedName>
</protein>
<proteinExistence type="predicted"/>
<sequence length="229" mass="25277">MSDAKFGRMKFTECSVVEDFIGCENDVSFLLDQWCSGHRTCHIIIPNKELTHANTACLPYLSMYLEVEYSCLKEAFILKDNEGVISSYATVETGCGSSHSPWIISGTPGQTIELYIIDFGSERFKINNKTKSGCPDLSPPAHAWYKRNGDQAVIGCEWSQKTWHLSCDGRSWSGVVGNCSDIVTQQPADVKKEVGDSPAALWLVCVVSVSVVLMVIACVVGIVCMKKYR</sequence>
<keyword evidence="1" id="KW-0472">Membrane</keyword>
<dbReference type="EMBL" id="JAODUP010000776">
    <property type="protein sequence ID" value="KAK2144219.1"/>
    <property type="molecule type" value="Genomic_DNA"/>
</dbReference>
<dbReference type="Proteomes" id="UP001208570">
    <property type="component" value="Unassembled WGS sequence"/>
</dbReference>
<evidence type="ECO:0000313" key="3">
    <source>
        <dbReference type="Proteomes" id="UP001208570"/>
    </source>
</evidence>
<dbReference type="Gene3D" id="2.60.120.740">
    <property type="match status" value="1"/>
</dbReference>